<sequence>MSTLTDLVEPTFPLSPEQRALLSIAGSDPCAAVLTLELRTRIDGALEPLRLRAAVESTVGTHAALATALRAVPG</sequence>
<evidence type="ECO:0000313" key="2">
    <source>
        <dbReference type="Proteomes" id="UP000598467"/>
    </source>
</evidence>
<dbReference type="Proteomes" id="UP000598467">
    <property type="component" value="Unassembled WGS sequence"/>
</dbReference>
<accession>A0A926S8N5</accession>
<dbReference type="SUPFAM" id="SSF52777">
    <property type="entry name" value="CoA-dependent acyltransferases"/>
    <property type="match status" value="1"/>
</dbReference>
<reference evidence="1" key="1">
    <citation type="submission" date="2020-05" db="EMBL/GenBank/DDBJ databases">
        <title>Identification of trans-AT polyketide cluster in two marine bacteria, producers of a novel glutaramide-containing polyketide sesbanimide D and analogs.</title>
        <authorList>
            <person name="Kacar D."/>
            <person name="Rodriguez P."/>
            <person name="Canedo L."/>
            <person name="Gonzalez E."/>
            <person name="Galan B."/>
            <person name="De La Calle F."/>
            <person name="Garcia J.L."/>
        </authorList>
    </citation>
    <scope>NUCLEOTIDE SEQUENCE</scope>
    <source>
        <strain evidence="1">PHM038</strain>
    </source>
</reference>
<comment type="caution">
    <text evidence="1">The sequence shown here is derived from an EMBL/GenBank/DDBJ whole genome shotgun (WGS) entry which is preliminary data.</text>
</comment>
<proteinExistence type="predicted"/>
<name>A0A926S8N5_9HYPH</name>
<dbReference type="EMBL" id="JABFCZ010000116">
    <property type="protein sequence ID" value="MBD1549820.1"/>
    <property type="molecule type" value="Genomic_DNA"/>
</dbReference>
<organism evidence="1 2">
    <name type="scientific">Roseibium aggregatum</name>
    <dbReference type="NCBI Taxonomy" id="187304"/>
    <lineage>
        <taxon>Bacteria</taxon>
        <taxon>Pseudomonadati</taxon>
        <taxon>Pseudomonadota</taxon>
        <taxon>Alphaproteobacteria</taxon>
        <taxon>Hyphomicrobiales</taxon>
        <taxon>Stappiaceae</taxon>
        <taxon>Roseibium</taxon>
    </lineage>
</organism>
<dbReference type="InterPro" id="IPR023213">
    <property type="entry name" value="CAT-like_dom_sf"/>
</dbReference>
<dbReference type="Gene3D" id="3.30.559.10">
    <property type="entry name" value="Chloramphenicol acetyltransferase-like domain"/>
    <property type="match status" value="1"/>
</dbReference>
<gene>
    <name evidence="1" type="ORF">HK439_26580</name>
</gene>
<protein>
    <submittedName>
        <fullName evidence="1">Uncharacterized protein</fullName>
    </submittedName>
</protein>
<dbReference type="RefSeq" id="WP_190294478.1">
    <property type="nucleotide sequence ID" value="NZ_JABFCZ010000116.1"/>
</dbReference>
<evidence type="ECO:0000313" key="1">
    <source>
        <dbReference type="EMBL" id="MBD1549820.1"/>
    </source>
</evidence>
<dbReference type="AlphaFoldDB" id="A0A926S8N5"/>
<feature type="non-terminal residue" evidence="1">
    <location>
        <position position="74"/>
    </location>
</feature>